<evidence type="ECO:0000313" key="3">
    <source>
        <dbReference type="Proteomes" id="UP000534783"/>
    </source>
</evidence>
<keyword evidence="3" id="KW-1185">Reference proteome</keyword>
<sequence>MTVEPQIHIDVWSDYVCPFCYLEVPVLDRLQEAFGPALQIHWRAFELRPEPVPTLDPAGDYLKTTWARSVYPMAERRGMILHLPPVQPHSRKAFEAAAHARDEGKFDPMHRAIFRAFFEEGRNIGQMEILLEIAASAGIKEEPLRRALETGRYTEPVLEDERLAQALGISAVPTMLLRRRDAALSDATAVRGALAYEQVHAVVENLLRGEEPFMTASEE</sequence>
<dbReference type="EMBL" id="VTOW01000001">
    <property type="protein sequence ID" value="NKE69263.1"/>
    <property type="molecule type" value="Genomic_DNA"/>
</dbReference>
<dbReference type="Pfam" id="PF01323">
    <property type="entry name" value="DSBA"/>
    <property type="match status" value="1"/>
</dbReference>
<dbReference type="InterPro" id="IPR001853">
    <property type="entry name" value="DSBA-like_thioredoxin_dom"/>
</dbReference>
<dbReference type="GO" id="GO:0016491">
    <property type="term" value="F:oxidoreductase activity"/>
    <property type="evidence" value="ECO:0007669"/>
    <property type="project" value="InterPro"/>
</dbReference>
<dbReference type="SUPFAM" id="SSF52833">
    <property type="entry name" value="Thioredoxin-like"/>
    <property type="match status" value="1"/>
</dbReference>
<dbReference type="Gene3D" id="3.40.30.10">
    <property type="entry name" value="Glutaredoxin"/>
    <property type="match status" value="1"/>
</dbReference>
<dbReference type="Proteomes" id="UP000534783">
    <property type="component" value="Unassembled WGS sequence"/>
</dbReference>
<gene>
    <name evidence="2" type="ORF">MNODULE_00655</name>
</gene>
<dbReference type="PANTHER" id="PTHR13887:SF41">
    <property type="entry name" value="THIOREDOXIN SUPERFAMILY PROTEIN"/>
    <property type="match status" value="1"/>
</dbReference>
<dbReference type="CDD" id="cd03024">
    <property type="entry name" value="DsbA_FrnE"/>
    <property type="match status" value="1"/>
</dbReference>
<dbReference type="RefSeq" id="WP_168057578.1">
    <property type="nucleotide sequence ID" value="NZ_VTOW01000001.1"/>
</dbReference>
<dbReference type="PANTHER" id="PTHR13887">
    <property type="entry name" value="GLUTATHIONE S-TRANSFERASE KAPPA"/>
    <property type="match status" value="1"/>
</dbReference>
<dbReference type="AlphaFoldDB" id="A0A7X6I9A6"/>
<name>A0A7X6I9A6_9BACT</name>
<feature type="domain" description="DSBA-like thioredoxin" evidence="1">
    <location>
        <begin position="9"/>
        <end position="192"/>
    </location>
</feature>
<evidence type="ECO:0000259" key="1">
    <source>
        <dbReference type="Pfam" id="PF01323"/>
    </source>
</evidence>
<comment type="caution">
    <text evidence="2">The sequence shown here is derived from an EMBL/GenBank/DDBJ whole genome shotgun (WGS) entry which is preliminary data.</text>
</comment>
<reference evidence="2 3" key="1">
    <citation type="journal article" date="2020" name="Nature">
        <title>Bacterial chemolithoautotrophy via manganese oxidation.</title>
        <authorList>
            <person name="Yu H."/>
            <person name="Leadbetter J.R."/>
        </authorList>
    </citation>
    <scope>NUCLEOTIDE SEQUENCE [LARGE SCALE GENOMIC DNA]</scope>
    <source>
        <strain evidence="2 3">Mn-1</strain>
    </source>
</reference>
<protein>
    <submittedName>
        <fullName evidence="2">DsbA family oxidoreductase</fullName>
    </submittedName>
</protein>
<proteinExistence type="predicted"/>
<evidence type="ECO:0000313" key="2">
    <source>
        <dbReference type="EMBL" id="NKE69263.1"/>
    </source>
</evidence>
<accession>A0A7X6I9A6</accession>
<organism evidence="2 3">
    <name type="scientific">Candidatus Manganitrophus noduliformans</name>
    <dbReference type="NCBI Taxonomy" id="2606439"/>
    <lineage>
        <taxon>Bacteria</taxon>
        <taxon>Pseudomonadati</taxon>
        <taxon>Nitrospirota</taxon>
        <taxon>Nitrospiria</taxon>
        <taxon>Candidatus Troglogloeales</taxon>
        <taxon>Candidatus Manganitrophaceae</taxon>
        <taxon>Candidatus Manganitrophus</taxon>
    </lineage>
</organism>
<dbReference type="InterPro" id="IPR036249">
    <property type="entry name" value="Thioredoxin-like_sf"/>
</dbReference>